<dbReference type="PANTHER" id="PTHR34072">
    <property type="entry name" value="ENZYMATIC POLYPROTEIN-RELATED"/>
    <property type="match status" value="1"/>
</dbReference>
<dbReference type="Pfam" id="PF17919">
    <property type="entry name" value="RT_RNaseH_2"/>
    <property type="match status" value="1"/>
</dbReference>
<dbReference type="PANTHER" id="PTHR34072:SF55">
    <property type="entry name" value="DNA_RNA POLYMERASES SUPERFAMILY PROTEIN"/>
    <property type="match status" value="1"/>
</dbReference>
<reference evidence="2 3" key="1">
    <citation type="journal article" date="2018" name="PLoS Genet.">
        <title>Population sequencing reveals clonal diversity and ancestral inbreeding in the grapevine cultivar Chardonnay.</title>
        <authorList>
            <person name="Roach M.J."/>
            <person name="Johnson D.L."/>
            <person name="Bohlmann J."/>
            <person name="van Vuuren H.J."/>
            <person name="Jones S.J."/>
            <person name="Pretorius I.S."/>
            <person name="Schmidt S.A."/>
            <person name="Borneman A.R."/>
        </authorList>
    </citation>
    <scope>NUCLEOTIDE SEQUENCE [LARGE SCALE GENOMIC DNA]</scope>
    <source>
        <strain evidence="3">cv. Chardonnay</strain>
        <tissue evidence="2">Leaf</tissue>
    </source>
</reference>
<feature type="domain" description="Reverse transcriptase/retrotransposon-derived protein RNase H-like" evidence="1">
    <location>
        <begin position="93"/>
        <end position="149"/>
    </location>
</feature>
<name>A0A438D1I3_VITVI</name>
<evidence type="ECO:0000313" key="3">
    <source>
        <dbReference type="Proteomes" id="UP000288805"/>
    </source>
</evidence>
<dbReference type="Gene3D" id="3.30.70.270">
    <property type="match status" value="1"/>
</dbReference>
<comment type="caution">
    <text evidence="2">The sequence shown here is derived from an EMBL/GenBank/DDBJ whole genome shotgun (WGS) entry which is preliminary data.</text>
</comment>
<evidence type="ECO:0000259" key="1">
    <source>
        <dbReference type="Pfam" id="PF17919"/>
    </source>
</evidence>
<dbReference type="EMBL" id="QGNW01001848">
    <property type="protein sequence ID" value="RVW29330.1"/>
    <property type="molecule type" value="Genomic_DNA"/>
</dbReference>
<dbReference type="InterPro" id="IPR041577">
    <property type="entry name" value="RT_RNaseH_2"/>
</dbReference>
<proteinExistence type="predicted"/>
<dbReference type="InterPro" id="IPR043128">
    <property type="entry name" value="Rev_trsase/Diguanyl_cyclase"/>
</dbReference>
<dbReference type="AlphaFoldDB" id="A0A438D1I3"/>
<evidence type="ECO:0000313" key="2">
    <source>
        <dbReference type="EMBL" id="RVW29330.1"/>
    </source>
</evidence>
<organism evidence="2 3">
    <name type="scientific">Vitis vinifera</name>
    <name type="common">Grape</name>
    <dbReference type="NCBI Taxonomy" id="29760"/>
    <lineage>
        <taxon>Eukaryota</taxon>
        <taxon>Viridiplantae</taxon>
        <taxon>Streptophyta</taxon>
        <taxon>Embryophyta</taxon>
        <taxon>Tracheophyta</taxon>
        <taxon>Spermatophyta</taxon>
        <taxon>Magnoliopsida</taxon>
        <taxon>eudicotyledons</taxon>
        <taxon>Gunneridae</taxon>
        <taxon>Pentapetalae</taxon>
        <taxon>rosids</taxon>
        <taxon>Vitales</taxon>
        <taxon>Vitaceae</taxon>
        <taxon>Viteae</taxon>
        <taxon>Vitis</taxon>
    </lineage>
</organism>
<sequence length="149" mass="16538">MVATGCKMAATGCNSYPDMLSGCPPMVYPDALSGYHKFFIKLGKCAFDQQEVEYLGHNVTPQGLTGYYRKFVLNYGVIAWPLTNLLKKGQFRWTEEAEDAFKALKQAMTFTPTLAMPNFNEPFVIESDASGVGIRAMLTQQGRPIAFMS</sequence>
<protein>
    <submittedName>
        <fullName evidence="2">Putative mitochondrial protein</fullName>
    </submittedName>
</protein>
<accession>A0A438D1I3</accession>
<dbReference type="Proteomes" id="UP000288805">
    <property type="component" value="Unassembled WGS sequence"/>
</dbReference>
<dbReference type="InterPro" id="IPR043502">
    <property type="entry name" value="DNA/RNA_pol_sf"/>
</dbReference>
<gene>
    <name evidence="2" type="primary">AtMg00860_39</name>
    <name evidence="2" type="ORF">CK203_109104</name>
</gene>
<dbReference type="SUPFAM" id="SSF56672">
    <property type="entry name" value="DNA/RNA polymerases"/>
    <property type="match status" value="1"/>
</dbReference>
<dbReference type="FunFam" id="3.30.70.270:FF:000020">
    <property type="entry name" value="Transposon Tf2-6 polyprotein-like Protein"/>
    <property type="match status" value="1"/>
</dbReference>